<keyword evidence="2" id="KW-1185">Reference proteome</keyword>
<organism evidence="1 2">
    <name type="scientific">Mariniblastus fucicola</name>
    <dbReference type="NCBI Taxonomy" id="980251"/>
    <lineage>
        <taxon>Bacteria</taxon>
        <taxon>Pseudomonadati</taxon>
        <taxon>Planctomycetota</taxon>
        <taxon>Planctomycetia</taxon>
        <taxon>Pirellulales</taxon>
        <taxon>Pirellulaceae</taxon>
        <taxon>Mariniblastus</taxon>
    </lineage>
</organism>
<dbReference type="AlphaFoldDB" id="A0A5B9PJG5"/>
<accession>A0A5B9PJG5</accession>
<dbReference type="EMBL" id="CP042912">
    <property type="protein sequence ID" value="QEG24816.1"/>
    <property type="molecule type" value="Genomic_DNA"/>
</dbReference>
<dbReference type="STRING" id="980251.GCA_001642875_00832"/>
<dbReference type="KEGG" id="mff:MFFC18_47390"/>
<reference evidence="1 2" key="1">
    <citation type="submission" date="2019-08" db="EMBL/GenBank/DDBJ databases">
        <title>Deep-cultivation of Planctomycetes and their phenomic and genomic characterization uncovers novel biology.</title>
        <authorList>
            <person name="Wiegand S."/>
            <person name="Jogler M."/>
            <person name="Boedeker C."/>
            <person name="Pinto D."/>
            <person name="Vollmers J."/>
            <person name="Rivas-Marin E."/>
            <person name="Kohn T."/>
            <person name="Peeters S.H."/>
            <person name="Heuer A."/>
            <person name="Rast P."/>
            <person name="Oberbeckmann S."/>
            <person name="Bunk B."/>
            <person name="Jeske O."/>
            <person name="Meyerdierks A."/>
            <person name="Storesund J.E."/>
            <person name="Kallscheuer N."/>
            <person name="Luecker S."/>
            <person name="Lage O.M."/>
            <person name="Pohl T."/>
            <person name="Merkel B.J."/>
            <person name="Hornburger P."/>
            <person name="Mueller R.-W."/>
            <person name="Bruemmer F."/>
            <person name="Labrenz M."/>
            <person name="Spormann A.M."/>
            <person name="Op den Camp H."/>
            <person name="Overmann J."/>
            <person name="Amann R."/>
            <person name="Jetten M.S.M."/>
            <person name="Mascher T."/>
            <person name="Medema M.H."/>
            <person name="Devos D.P."/>
            <person name="Kaster A.-K."/>
            <person name="Ovreas L."/>
            <person name="Rohde M."/>
            <person name="Galperin M.Y."/>
            <person name="Jogler C."/>
        </authorList>
    </citation>
    <scope>NUCLEOTIDE SEQUENCE [LARGE SCALE GENOMIC DNA]</scope>
    <source>
        <strain evidence="1 2">FC18</strain>
    </source>
</reference>
<sequence>MVFTHGPTAHLPRLATRTGLGTISRSSDIFRFVQGGVVKTFRCTTYRMVDITHSLLDDEQLRAHFVPAMSSRHKPWFITLTRDGELSNSAEPLDHRPSVLLPDAELQQLATALAAIDIDYMPGATADGADHRTLTYRVGSRVRHIMLVDGVSSDFARKSQFNTAWKLLGKLAQRVTRKQG</sequence>
<name>A0A5B9PJG5_9BACT</name>
<evidence type="ECO:0000313" key="1">
    <source>
        <dbReference type="EMBL" id="QEG24816.1"/>
    </source>
</evidence>
<gene>
    <name evidence="1" type="ORF">MFFC18_47390</name>
</gene>
<evidence type="ECO:0000313" key="2">
    <source>
        <dbReference type="Proteomes" id="UP000322214"/>
    </source>
</evidence>
<proteinExistence type="predicted"/>
<protein>
    <submittedName>
        <fullName evidence="1">Uncharacterized protein</fullName>
    </submittedName>
</protein>
<dbReference type="Proteomes" id="UP000322214">
    <property type="component" value="Chromosome"/>
</dbReference>